<dbReference type="UniPathway" id="UPA01057">
    <property type="reaction ID" value="UER00164"/>
</dbReference>
<dbReference type="InterPro" id="IPR029035">
    <property type="entry name" value="DHS-like_NAD/FAD-binding_dom"/>
</dbReference>
<dbReference type="GO" id="GO:0030976">
    <property type="term" value="F:thiamine pyrophosphate binding"/>
    <property type="evidence" value="ECO:0007669"/>
    <property type="project" value="UniProtKB-UniRule"/>
</dbReference>
<dbReference type="RefSeq" id="WP_146818274.1">
    <property type="nucleotide sequence ID" value="NZ_BJYA01000022.1"/>
</dbReference>
<keyword evidence="5 7" id="KW-0786">Thiamine pyrophosphate</keyword>
<dbReference type="Pfam" id="PF16582">
    <property type="entry name" value="TPP_enzyme_M_2"/>
    <property type="match status" value="1"/>
</dbReference>
<evidence type="ECO:0000256" key="1">
    <source>
        <dbReference type="ARBA" id="ARBA00022428"/>
    </source>
</evidence>
<dbReference type="InterPro" id="IPR011766">
    <property type="entry name" value="TPP_enzyme_TPP-bd"/>
</dbReference>
<dbReference type="PANTHER" id="PTHR42916:SF1">
    <property type="entry name" value="PROTEIN PHYLLO, CHLOROPLASTIC"/>
    <property type="match status" value="1"/>
</dbReference>
<gene>
    <name evidence="7 11" type="primary">menD</name>
    <name evidence="11" type="ORF">AHA02nite_27620</name>
</gene>
<protein>
    <recommendedName>
        <fullName evidence="7">2-succinyl-5-enolpyruvyl-6-hydroxy-3-cyclohexene-1-carboxylate synthase</fullName>
        <shortName evidence="7">SEPHCHC synthase</shortName>
        <ecNumber evidence="7">2.2.1.9</ecNumber>
    </recommendedName>
    <alternativeName>
        <fullName evidence="7">Menaquinone biosynthesis protein MenD</fullName>
    </alternativeName>
</protein>
<evidence type="ECO:0000256" key="6">
    <source>
        <dbReference type="ARBA" id="ARBA00023211"/>
    </source>
</evidence>
<proteinExistence type="inferred from homology"/>
<dbReference type="EC" id="2.2.1.9" evidence="7"/>
<dbReference type="GO" id="GO:0030145">
    <property type="term" value="F:manganese ion binding"/>
    <property type="evidence" value="ECO:0007669"/>
    <property type="project" value="UniProtKB-UniRule"/>
</dbReference>
<comment type="catalytic activity">
    <reaction evidence="7">
        <text>isochorismate + 2-oxoglutarate + H(+) = 5-enolpyruvoyl-6-hydroxy-2-succinyl-cyclohex-3-ene-1-carboxylate + CO2</text>
        <dbReference type="Rhea" id="RHEA:25593"/>
        <dbReference type="ChEBI" id="CHEBI:15378"/>
        <dbReference type="ChEBI" id="CHEBI:16526"/>
        <dbReference type="ChEBI" id="CHEBI:16810"/>
        <dbReference type="ChEBI" id="CHEBI:29780"/>
        <dbReference type="ChEBI" id="CHEBI:58818"/>
        <dbReference type="EC" id="2.2.1.9"/>
    </reaction>
</comment>
<dbReference type="SUPFAM" id="SSF52518">
    <property type="entry name" value="Thiamin diphosphate-binding fold (THDP-binding)"/>
    <property type="match status" value="2"/>
</dbReference>
<evidence type="ECO:0000256" key="4">
    <source>
        <dbReference type="ARBA" id="ARBA00022842"/>
    </source>
</evidence>
<dbReference type="GO" id="GO:0000287">
    <property type="term" value="F:magnesium ion binding"/>
    <property type="evidence" value="ECO:0007669"/>
    <property type="project" value="UniProtKB-UniRule"/>
</dbReference>
<dbReference type="InterPro" id="IPR012001">
    <property type="entry name" value="Thiamin_PyroP_enz_TPP-bd_dom"/>
</dbReference>
<dbReference type="InterPro" id="IPR004433">
    <property type="entry name" value="MenaQ_synth_MenD"/>
</dbReference>
<evidence type="ECO:0000313" key="11">
    <source>
        <dbReference type="EMBL" id="GEN46986.1"/>
    </source>
</evidence>
<dbReference type="SUPFAM" id="SSF52467">
    <property type="entry name" value="DHS-like NAD/FAD-binding domain"/>
    <property type="match status" value="1"/>
</dbReference>
<evidence type="ECO:0000256" key="3">
    <source>
        <dbReference type="ARBA" id="ARBA00022723"/>
    </source>
</evidence>
<comment type="cofactor">
    <cofactor evidence="7">
        <name>thiamine diphosphate</name>
        <dbReference type="ChEBI" id="CHEBI:58937"/>
    </cofactor>
    <text evidence="7">Binds 1 thiamine pyrophosphate per subunit.</text>
</comment>
<keyword evidence="6 7" id="KW-0464">Manganese</keyword>
<feature type="domain" description="Menaquinone biosynthesis protein MenD middle" evidence="10">
    <location>
        <begin position="187"/>
        <end position="401"/>
    </location>
</feature>
<evidence type="ECO:0000259" key="10">
    <source>
        <dbReference type="Pfam" id="PF16582"/>
    </source>
</evidence>
<comment type="pathway">
    <text evidence="7">Quinol/quinone metabolism; menaquinone biosynthesis.</text>
</comment>
<dbReference type="GO" id="GO:0070204">
    <property type="term" value="F:2-succinyl-5-enolpyruvyl-6-hydroxy-3-cyclohexene-1-carboxylic-acid synthase activity"/>
    <property type="evidence" value="ECO:0007669"/>
    <property type="project" value="UniProtKB-UniRule"/>
</dbReference>
<keyword evidence="2 7" id="KW-0808">Transferase</keyword>
<dbReference type="Pfam" id="PF02776">
    <property type="entry name" value="TPP_enzyme_N"/>
    <property type="match status" value="1"/>
</dbReference>
<comment type="subunit">
    <text evidence="7">Homodimer.</text>
</comment>
<comment type="caution">
    <text evidence="11">The sequence shown here is derived from an EMBL/GenBank/DDBJ whole genome shotgun (WGS) entry which is preliminary data.</text>
</comment>
<evidence type="ECO:0000256" key="7">
    <source>
        <dbReference type="HAMAP-Rule" id="MF_01659"/>
    </source>
</evidence>
<reference evidence="11 12" key="1">
    <citation type="submission" date="2019-07" db="EMBL/GenBank/DDBJ databases">
        <title>Whole genome shotgun sequence of Alkalibacillus haloalkaliphilus NBRC 103110.</title>
        <authorList>
            <person name="Hosoyama A."/>
            <person name="Uohara A."/>
            <person name="Ohji S."/>
            <person name="Ichikawa N."/>
        </authorList>
    </citation>
    <scope>NUCLEOTIDE SEQUENCE [LARGE SCALE GENOMIC DNA]</scope>
    <source>
        <strain evidence="11 12">NBRC 103110</strain>
    </source>
</reference>
<sequence length="577" mass="65769">MIMNEQTYYLSYFIDELFQNGMEDVVISPGSRSTPLAMLFSEHPHLNDWLHFDERSAAFFALGIAQTKQKPVALVCTSGTAAANYYPAIIEAYYSRVPLIILTADRPHELRDNGAPQAIDQIKMYGDYVKHYHEMALPEATEPMLIYSRRQASRAFTISNSRNKGVVQYNFPFKDPLVPNLQLEDLWGQFKSPYLKSSGGFETIDDFEAEDILNAISNYNRGLIVCGELTREEEITSVLKLAKEWKIPVLADTLSQLRQYEETHEYVISTYDALLKHDDFRENYQPEFIIRFGSMPVSKPYFQWLISHEPHLHIVVDEQAGYREPSNAKTWMVYSSVDHFIDQLLSSNSSYVCDSTWTGEWQAIDEATKALLREITEHDLTEGSVVSTLSDHLPNRHTVFVGSSMPIRDMDTFFLPAQKHVIVRANRGANGIDGVVSSAFGAAATGEEVTLLIGDLSFLHDYTSLLLGIKNGLKLRIVVINNNGGGIFSFLPQYEHKQHFEKLFGTPFNPPIKEMVESLNVRYHLAQSNEQLANLVREPVTGIEVIEVQTDRDENFKWHQDIRGHVRQIINNYKGER</sequence>
<evidence type="ECO:0000313" key="12">
    <source>
        <dbReference type="Proteomes" id="UP000321440"/>
    </source>
</evidence>
<dbReference type="InterPro" id="IPR029061">
    <property type="entry name" value="THDP-binding"/>
</dbReference>
<dbReference type="Gene3D" id="3.40.50.1220">
    <property type="entry name" value="TPP-binding domain"/>
    <property type="match status" value="1"/>
</dbReference>
<feature type="domain" description="Thiamine pyrophosphate enzyme N-terminal TPP-binding" evidence="9">
    <location>
        <begin position="12"/>
        <end position="124"/>
    </location>
</feature>
<dbReference type="PANTHER" id="PTHR42916">
    <property type="entry name" value="2-SUCCINYL-5-ENOLPYRUVYL-6-HYDROXY-3-CYCLOHEXENE-1-CARBOXYLATE SYNTHASE"/>
    <property type="match status" value="1"/>
</dbReference>
<keyword evidence="3 7" id="KW-0479">Metal-binding</keyword>
<dbReference type="Proteomes" id="UP000321440">
    <property type="component" value="Unassembled WGS sequence"/>
</dbReference>
<evidence type="ECO:0000256" key="5">
    <source>
        <dbReference type="ARBA" id="ARBA00023052"/>
    </source>
</evidence>
<dbReference type="EMBL" id="BJYA01000022">
    <property type="protein sequence ID" value="GEN46986.1"/>
    <property type="molecule type" value="Genomic_DNA"/>
</dbReference>
<dbReference type="InterPro" id="IPR032264">
    <property type="entry name" value="MenD_middle"/>
</dbReference>
<evidence type="ECO:0000259" key="9">
    <source>
        <dbReference type="Pfam" id="PF02776"/>
    </source>
</evidence>
<comment type="similarity">
    <text evidence="7">Belongs to the TPP enzyme family. MenD subfamily.</text>
</comment>
<keyword evidence="12" id="KW-1185">Reference proteome</keyword>
<dbReference type="OrthoDB" id="9791859at2"/>
<dbReference type="UniPathway" id="UPA00079"/>
<comment type="pathway">
    <text evidence="7">Quinol/quinone metabolism; 1,4-dihydroxy-2-naphthoate biosynthesis; 1,4-dihydroxy-2-naphthoate from chorismate: step 2/7.</text>
</comment>
<dbReference type="GO" id="GO:0009234">
    <property type="term" value="P:menaquinone biosynthetic process"/>
    <property type="evidence" value="ECO:0007669"/>
    <property type="project" value="UniProtKB-UniRule"/>
</dbReference>
<feature type="domain" description="Thiamine pyrophosphate enzyme TPP-binding" evidence="8">
    <location>
        <begin position="436"/>
        <end position="539"/>
    </location>
</feature>
<dbReference type="Pfam" id="PF02775">
    <property type="entry name" value="TPP_enzyme_C"/>
    <property type="match status" value="1"/>
</dbReference>
<dbReference type="HAMAP" id="MF_01659">
    <property type="entry name" value="MenD"/>
    <property type="match status" value="1"/>
</dbReference>
<dbReference type="PIRSF" id="PIRSF004983">
    <property type="entry name" value="MenD"/>
    <property type="match status" value="1"/>
</dbReference>
<dbReference type="Gene3D" id="3.40.50.970">
    <property type="match status" value="2"/>
</dbReference>
<organism evidence="11 12">
    <name type="scientific">Alkalibacillus haloalkaliphilus</name>
    <dbReference type="NCBI Taxonomy" id="94136"/>
    <lineage>
        <taxon>Bacteria</taxon>
        <taxon>Bacillati</taxon>
        <taxon>Bacillota</taxon>
        <taxon>Bacilli</taxon>
        <taxon>Bacillales</taxon>
        <taxon>Bacillaceae</taxon>
        <taxon>Alkalibacillus</taxon>
    </lineage>
</organism>
<dbReference type="NCBIfam" id="TIGR00173">
    <property type="entry name" value="menD"/>
    <property type="match status" value="1"/>
</dbReference>
<keyword evidence="4 7" id="KW-0460">Magnesium</keyword>
<comment type="function">
    <text evidence="7">Catalyzes the thiamine diphosphate-dependent decarboxylation of 2-oxoglutarate and the subsequent addition of the resulting succinic semialdehyde-thiamine pyrophosphate anion to isochorismate to yield 2-succinyl-5-enolpyruvyl-6-hydroxy-3-cyclohexene-1-carboxylate (SEPHCHC).</text>
</comment>
<dbReference type="CDD" id="cd02009">
    <property type="entry name" value="TPP_SHCHC_synthase"/>
    <property type="match status" value="1"/>
</dbReference>
<keyword evidence="1 7" id="KW-0474">Menaquinone biosynthesis</keyword>
<evidence type="ECO:0000256" key="2">
    <source>
        <dbReference type="ARBA" id="ARBA00022679"/>
    </source>
</evidence>
<dbReference type="CDD" id="cd07037">
    <property type="entry name" value="TPP_PYR_MenD"/>
    <property type="match status" value="1"/>
</dbReference>
<evidence type="ECO:0000259" key="8">
    <source>
        <dbReference type="Pfam" id="PF02775"/>
    </source>
</evidence>
<dbReference type="AlphaFoldDB" id="A0A511W7I2"/>
<comment type="cofactor">
    <cofactor evidence="7">
        <name>Mg(2+)</name>
        <dbReference type="ChEBI" id="CHEBI:18420"/>
    </cofactor>
    <cofactor evidence="7">
        <name>Mn(2+)</name>
        <dbReference type="ChEBI" id="CHEBI:29035"/>
    </cofactor>
</comment>
<name>A0A511W7I2_9BACI</name>
<accession>A0A511W7I2</accession>